<name>A0A4Z2EZ18_9TELE</name>
<evidence type="ECO:0000313" key="2">
    <source>
        <dbReference type="Proteomes" id="UP000314294"/>
    </source>
</evidence>
<proteinExistence type="predicted"/>
<organism evidence="1 2">
    <name type="scientific">Liparis tanakae</name>
    <name type="common">Tanaka's snailfish</name>
    <dbReference type="NCBI Taxonomy" id="230148"/>
    <lineage>
        <taxon>Eukaryota</taxon>
        <taxon>Metazoa</taxon>
        <taxon>Chordata</taxon>
        <taxon>Craniata</taxon>
        <taxon>Vertebrata</taxon>
        <taxon>Euteleostomi</taxon>
        <taxon>Actinopterygii</taxon>
        <taxon>Neopterygii</taxon>
        <taxon>Teleostei</taxon>
        <taxon>Neoteleostei</taxon>
        <taxon>Acanthomorphata</taxon>
        <taxon>Eupercaria</taxon>
        <taxon>Perciformes</taxon>
        <taxon>Cottioidei</taxon>
        <taxon>Cottales</taxon>
        <taxon>Liparidae</taxon>
        <taxon>Liparis</taxon>
    </lineage>
</organism>
<evidence type="ECO:0000313" key="1">
    <source>
        <dbReference type="EMBL" id="TNN34207.1"/>
    </source>
</evidence>
<sequence>MGAGELFCKRKADGSALQKGSVATAERHWDREKLLEAWMSDSGECCQRSGVQMPNPPPSGYNAWDTLPSPRTPRATRCSAAASPQQVSLLPAGEEASLVRRYVTRSSSDS</sequence>
<dbReference type="Proteomes" id="UP000314294">
    <property type="component" value="Unassembled WGS sequence"/>
</dbReference>
<protein>
    <submittedName>
        <fullName evidence="1">Ankyrin repeat and IBR domain-containing protein 1</fullName>
    </submittedName>
</protein>
<dbReference type="EMBL" id="SRLO01002019">
    <property type="protein sequence ID" value="TNN34207.1"/>
    <property type="molecule type" value="Genomic_DNA"/>
</dbReference>
<comment type="caution">
    <text evidence="1">The sequence shown here is derived from an EMBL/GenBank/DDBJ whole genome shotgun (WGS) entry which is preliminary data.</text>
</comment>
<gene>
    <name evidence="1" type="primary">ANKIB1_1</name>
    <name evidence="1" type="ORF">EYF80_055639</name>
</gene>
<dbReference type="AlphaFoldDB" id="A0A4Z2EZ18"/>
<dbReference type="OrthoDB" id="69641at2759"/>
<reference evidence="1 2" key="1">
    <citation type="submission" date="2019-03" db="EMBL/GenBank/DDBJ databases">
        <title>First draft genome of Liparis tanakae, snailfish: a comprehensive survey of snailfish specific genes.</title>
        <authorList>
            <person name="Kim W."/>
            <person name="Song I."/>
            <person name="Jeong J.-H."/>
            <person name="Kim D."/>
            <person name="Kim S."/>
            <person name="Ryu S."/>
            <person name="Song J.Y."/>
            <person name="Lee S.K."/>
        </authorList>
    </citation>
    <scope>NUCLEOTIDE SEQUENCE [LARGE SCALE GENOMIC DNA]</scope>
    <source>
        <tissue evidence="1">Muscle</tissue>
    </source>
</reference>
<keyword evidence="2" id="KW-1185">Reference proteome</keyword>
<accession>A0A4Z2EZ18</accession>